<name>A0A834HPV9_RHYFE</name>
<accession>A0A834HPV9</accession>
<dbReference type="Proteomes" id="UP000625711">
    <property type="component" value="Unassembled WGS sequence"/>
</dbReference>
<dbReference type="AlphaFoldDB" id="A0A834HPV9"/>
<protein>
    <submittedName>
        <fullName evidence="1">Uncharacterized protein</fullName>
    </submittedName>
</protein>
<comment type="caution">
    <text evidence="1">The sequence shown here is derived from an EMBL/GenBank/DDBJ whole genome shotgun (WGS) entry which is preliminary data.</text>
</comment>
<dbReference type="EMBL" id="JAACXV010014540">
    <property type="protein sequence ID" value="KAF7266447.1"/>
    <property type="molecule type" value="Genomic_DNA"/>
</dbReference>
<organism evidence="1 2">
    <name type="scientific">Rhynchophorus ferrugineus</name>
    <name type="common">Red palm weevil</name>
    <name type="synonym">Curculio ferrugineus</name>
    <dbReference type="NCBI Taxonomy" id="354439"/>
    <lineage>
        <taxon>Eukaryota</taxon>
        <taxon>Metazoa</taxon>
        <taxon>Ecdysozoa</taxon>
        <taxon>Arthropoda</taxon>
        <taxon>Hexapoda</taxon>
        <taxon>Insecta</taxon>
        <taxon>Pterygota</taxon>
        <taxon>Neoptera</taxon>
        <taxon>Endopterygota</taxon>
        <taxon>Coleoptera</taxon>
        <taxon>Polyphaga</taxon>
        <taxon>Cucujiformia</taxon>
        <taxon>Curculionidae</taxon>
        <taxon>Dryophthorinae</taxon>
        <taxon>Rhynchophorus</taxon>
    </lineage>
</organism>
<gene>
    <name evidence="1" type="ORF">GWI33_020214</name>
</gene>
<reference evidence="1" key="1">
    <citation type="submission" date="2020-08" db="EMBL/GenBank/DDBJ databases">
        <title>Genome sequencing and assembly of the red palm weevil Rhynchophorus ferrugineus.</title>
        <authorList>
            <person name="Dias G.B."/>
            <person name="Bergman C.M."/>
            <person name="Manee M."/>
        </authorList>
    </citation>
    <scope>NUCLEOTIDE SEQUENCE</scope>
    <source>
        <strain evidence="1">AA-2017</strain>
        <tissue evidence="1">Whole larva</tissue>
    </source>
</reference>
<proteinExistence type="predicted"/>
<keyword evidence="2" id="KW-1185">Reference proteome</keyword>
<evidence type="ECO:0000313" key="1">
    <source>
        <dbReference type="EMBL" id="KAF7266447.1"/>
    </source>
</evidence>
<evidence type="ECO:0000313" key="2">
    <source>
        <dbReference type="Proteomes" id="UP000625711"/>
    </source>
</evidence>
<sequence>MKPDTSKSFRYNKKKPEWNKRKLEQLKLGQTPDIKRAVFFNFATNPSQRTGRSAWDKCNHYNTGATPESFYTVRGLDKGGGDGH</sequence>